<sequence length="187" mass="19527">DGTIIKPVIVGSVANGLQSTILTAGTLSTDVSKLSILDTSALVNFSLSQTENDLILTSRYDSTLVGTMSTNDKALLNALDTQDSSALLTSLYALSSSEAIEGAIKQLSPATNNSLLQTVNVAQNTLFGAFTHRMNGTSSPMQSGLSAGDEMEGTYWMELLGNTAKQKSYKGSDGYRIDAAGVAIGYA</sequence>
<gene>
    <name evidence="1" type="ORF">CFH80_02665</name>
</gene>
<dbReference type="Proteomes" id="UP000231638">
    <property type="component" value="Unassembled WGS sequence"/>
</dbReference>
<evidence type="ECO:0000313" key="2">
    <source>
        <dbReference type="Proteomes" id="UP000231638"/>
    </source>
</evidence>
<accession>A0A2D3W8Z0</accession>
<name>A0A2D3W8Z0_9BACT</name>
<dbReference type="AlphaFoldDB" id="A0A2D3W8Z0"/>
<protein>
    <recommendedName>
        <fullName evidence="3">Autotransporter domain-containing protein</fullName>
    </recommendedName>
</protein>
<proteinExistence type="predicted"/>
<organism evidence="1 2">
    <name type="scientific">Sulfurospirillum cavolei</name>
    <dbReference type="NCBI Taxonomy" id="366522"/>
    <lineage>
        <taxon>Bacteria</taxon>
        <taxon>Pseudomonadati</taxon>
        <taxon>Campylobacterota</taxon>
        <taxon>Epsilonproteobacteria</taxon>
        <taxon>Campylobacterales</taxon>
        <taxon>Sulfurospirillaceae</taxon>
        <taxon>Sulfurospirillum</taxon>
    </lineage>
</organism>
<evidence type="ECO:0008006" key="3">
    <source>
        <dbReference type="Google" id="ProtNLM"/>
    </source>
</evidence>
<dbReference type="EMBL" id="DLUG01000073">
    <property type="protein sequence ID" value="DAB36858.1"/>
    <property type="molecule type" value="Genomic_DNA"/>
</dbReference>
<comment type="caution">
    <text evidence="1">The sequence shown here is derived from an EMBL/GenBank/DDBJ whole genome shotgun (WGS) entry which is preliminary data.</text>
</comment>
<feature type="non-terminal residue" evidence="1">
    <location>
        <position position="1"/>
    </location>
</feature>
<feature type="non-terminal residue" evidence="1">
    <location>
        <position position="187"/>
    </location>
</feature>
<reference evidence="1 2" key="1">
    <citation type="journal article" date="2017" name="Front. Microbiol.">
        <title>Comparative Genomic Analysis of the Class Epsilonproteobacteria and Proposed Reclassification to Epsilonbacteraeota (phyl. nov.).</title>
        <authorList>
            <person name="Waite D.W."/>
            <person name="Vanwonterghem I."/>
            <person name="Rinke C."/>
            <person name="Parks D.H."/>
            <person name="Zhang Y."/>
            <person name="Takai K."/>
            <person name="Sievert S.M."/>
            <person name="Simon J."/>
            <person name="Campbell B.J."/>
            <person name="Hanson T.E."/>
            <person name="Woyke T."/>
            <person name="Klotz M.G."/>
            <person name="Hugenholtz P."/>
        </authorList>
    </citation>
    <scope>NUCLEOTIDE SEQUENCE [LARGE SCALE GENOMIC DNA]</scope>
    <source>
        <strain evidence="1">UBA11420</strain>
    </source>
</reference>
<evidence type="ECO:0000313" key="1">
    <source>
        <dbReference type="EMBL" id="DAB36858.1"/>
    </source>
</evidence>